<dbReference type="GO" id="GO:0005886">
    <property type="term" value="C:plasma membrane"/>
    <property type="evidence" value="ECO:0007669"/>
    <property type="project" value="UniProtKB-ARBA"/>
</dbReference>
<dbReference type="InterPro" id="IPR001972">
    <property type="entry name" value="Stomatin_HflK_fam"/>
</dbReference>
<accession>A0A0F9KZH1</accession>
<organism evidence="4">
    <name type="scientific">marine sediment metagenome</name>
    <dbReference type="NCBI Taxonomy" id="412755"/>
    <lineage>
        <taxon>unclassified sequences</taxon>
        <taxon>metagenomes</taxon>
        <taxon>ecological metagenomes</taxon>
    </lineage>
</organism>
<dbReference type="Gene3D" id="3.30.479.30">
    <property type="entry name" value="Band 7 domain"/>
    <property type="match status" value="1"/>
</dbReference>
<dbReference type="SMART" id="SM00244">
    <property type="entry name" value="PHB"/>
    <property type="match status" value="1"/>
</dbReference>
<keyword evidence="2" id="KW-0472">Membrane</keyword>
<gene>
    <name evidence="4" type="ORF">LCGC14_1640270</name>
</gene>
<comment type="similarity">
    <text evidence="1">Belongs to the band 7/mec-2 family.</text>
</comment>
<dbReference type="SUPFAM" id="SSF117892">
    <property type="entry name" value="Band 7/SPFH domain"/>
    <property type="match status" value="1"/>
</dbReference>
<dbReference type="PRINTS" id="PR00721">
    <property type="entry name" value="STOMATIN"/>
</dbReference>
<dbReference type="PANTHER" id="PTHR43327:SF10">
    <property type="entry name" value="STOMATIN-LIKE PROTEIN 2, MITOCHONDRIAL"/>
    <property type="match status" value="1"/>
</dbReference>
<sequence>MVEQTVLYAIIGFVVILFGFGVRIVRPIEKGLIETLGKYKKTAEQGFHWILPGIQKMIKVNITEQMVDVPEQTVQTSDKLNTKVDAMVYYQVKNAKASEYNVDSHRRQLTSLARTTLRAVMGNMTLTECIQSREIINSDVEKVLDKETDSYGVSVLRVEVQRIEPPKDVQEAMNNVVKAEQAKIAALDFATAAETKADGERRARIKVAEGKKQASILEAEGRSESIKKVAEAKAKEIEVVNQSIQKNFKGEAQDYKKLETAEKALQNGTKYVIDSKSNIMNVMSDAAGVPIPIKK</sequence>
<evidence type="ECO:0000259" key="3">
    <source>
        <dbReference type="SMART" id="SM00244"/>
    </source>
</evidence>
<proteinExistence type="inferred from homology"/>
<dbReference type="InterPro" id="IPR036013">
    <property type="entry name" value="Band_7/SPFH_dom_sf"/>
</dbReference>
<protein>
    <recommendedName>
        <fullName evidence="3">Band 7 domain-containing protein</fullName>
    </recommendedName>
</protein>
<feature type="domain" description="Band 7" evidence="3">
    <location>
        <begin position="20"/>
        <end position="177"/>
    </location>
</feature>
<name>A0A0F9KZH1_9ZZZZ</name>
<evidence type="ECO:0000256" key="2">
    <source>
        <dbReference type="SAM" id="Phobius"/>
    </source>
</evidence>
<dbReference type="Pfam" id="PF01145">
    <property type="entry name" value="Band_7"/>
    <property type="match status" value="1"/>
</dbReference>
<dbReference type="InterPro" id="IPR050710">
    <property type="entry name" value="Band7/mec-2_domain"/>
</dbReference>
<dbReference type="FunFam" id="3.30.479.30:FF:000004">
    <property type="entry name" value="Putative membrane protease family, stomatin"/>
    <property type="match status" value="1"/>
</dbReference>
<dbReference type="AlphaFoldDB" id="A0A0F9KZH1"/>
<keyword evidence="2" id="KW-0812">Transmembrane</keyword>
<dbReference type="EMBL" id="LAZR01013661">
    <property type="protein sequence ID" value="KKM20960.1"/>
    <property type="molecule type" value="Genomic_DNA"/>
</dbReference>
<keyword evidence="2" id="KW-1133">Transmembrane helix</keyword>
<evidence type="ECO:0000256" key="1">
    <source>
        <dbReference type="ARBA" id="ARBA00008164"/>
    </source>
</evidence>
<reference evidence="4" key="1">
    <citation type="journal article" date="2015" name="Nature">
        <title>Complex archaea that bridge the gap between prokaryotes and eukaryotes.</title>
        <authorList>
            <person name="Spang A."/>
            <person name="Saw J.H."/>
            <person name="Jorgensen S.L."/>
            <person name="Zaremba-Niedzwiedzka K."/>
            <person name="Martijn J."/>
            <person name="Lind A.E."/>
            <person name="van Eijk R."/>
            <person name="Schleper C."/>
            <person name="Guy L."/>
            <person name="Ettema T.J."/>
        </authorList>
    </citation>
    <scope>NUCLEOTIDE SEQUENCE</scope>
</reference>
<comment type="caution">
    <text evidence="4">The sequence shown here is derived from an EMBL/GenBank/DDBJ whole genome shotgun (WGS) entry which is preliminary data.</text>
</comment>
<dbReference type="InterPro" id="IPR001107">
    <property type="entry name" value="Band_7"/>
</dbReference>
<dbReference type="GO" id="GO:0098552">
    <property type="term" value="C:side of membrane"/>
    <property type="evidence" value="ECO:0007669"/>
    <property type="project" value="UniProtKB-ARBA"/>
</dbReference>
<feature type="transmembrane region" description="Helical" evidence="2">
    <location>
        <begin position="6"/>
        <end position="25"/>
    </location>
</feature>
<evidence type="ECO:0000313" key="4">
    <source>
        <dbReference type="EMBL" id="KKM20960.1"/>
    </source>
</evidence>
<dbReference type="PANTHER" id="PTHR43327">
    <property type="entry name" value="STOMATIN-LIKE PROTEIN 2, MITOCHONDRIAL"/>
    <property type="match status" value="1"/>
</dbReference>